<evidence type="ECO:0000313" key="4">
    <source>
        <dbReference type="EMBL" id="TQV72136.1"/>
    </source>
</evidence>
<dbReference type="InterPro" id="IPR011042">
    <property type="entry name" value="6-blade_b-propeller_TolB-like"/>
</dbReference>
<gene>
    <name evidence="4" type="ORF">FLL45_18115</name>
</gene>
<dbReference type="SUPFAM" id="SSF51338">
    <property type="entry name" value="Composite domain of metallo-dependent hydrolases"/>
    <property type="match status" value="1"/>
</dbReference>
<dbReference type="Pfam" id="PF07676">
    <property type="entry name" value="PD40"/>
    <property type="match status" value="3"/>
</dbReference>
<evidence type="ECO:0000256" key="1">
    <source>
        <dbReference type="ARBA" id="ARBA00009820"/>
    </source>
</evidence>
<feature type="domain" description="Amidohydrolase-related" evidence="3">
    <location>
        <begin position="701"/>
        <end position="1033"/>
    </location>
</feature>
<dbReference type="SUPFAM" id="SSF51556">
    <property type="entry name" value="Metallo-dependent hydrolases"/>
    <property type="match status" value="1"/>
</dbReference>
<dbReference type="OrthoDB" id="9758793at2"/>
<feature type="chain" id="PRO_5021976789" evidence="2">
    <location>
        <begin position="21"/>
        <end position="1055"/>
    </location>
</feature>
<dbReference type="Gene3D" id="2.120.10.30">
    <property type="entry name" value="TolB, C-terminal domain"/>
    <property type="match status" value="2"/>
</dbReference>
<dbReference type="InterPro" id="IPR006680">
    <property type="entry name" value="Amidohydro-rel"/>
</dbReference>
<dbReference type="Proteomes" id="UP000317839">
    <property type="component" value="Unassembled WGS sequence"/>
</dbReference>
<dbReference type="InterPro" id="IPR011059">
    <property type="entry name" value="Metal-dep_hydrolase_composite"/>
</dbReference>
<organism evidence="4 5">
    <name type="scientific">Aliikangiella marina</name>
    <dbReference type="NCBI Taxonomy" id="1712262"/>
    <lineage>
        <taxon>Bacteria</taxon>
        <taxon>Pseudomonadati</taxon>
        <taxon>Pseudomonadota</taxon>
        <taxon>Gammaproteobacteria</taxon>
        <taxon>Oceanospirillales</taxon>
        <taxon>Pleioneaceae</taxon>
        <taxon>Aliikangiella</taxon>
    </lineage>
</organism>
<feature type="signal peptide" evidence="2">
    <location>
        <begin position="1"/>
        <end position="20"/>
    </location>
</feature>
<sequence length="1055" mass="117774">MNFKSLITACLVSLATATAASEKHEGNKWDVNNPPGEAYQANIEVNEGTWMNISVSPDGETIAFDLLGDIYTLPIKGGKAKALTKTIAWEMQPQFSPDGKQIVFTSDAGGGDNIWLMDRDGTNQRQLTKESFRLLNSPTWSPDGQYIAARKHFTSRRSLGAGEIWLYHTAGGKGLQLNKRPNDQKDLGEPAFSANGKKVFFSRDSTPGKIFEYSKDSNQVIYEIFSIDRLTGEIKKEISGFGGSVRPTPSPDGNLIAFVRRIRNQSSLFLKDLNTGEEFPIYQKLDRDMQETWAIHGVYPTLAWTPDSENLIFWAGGKIRKLNITTQVAEEIPFQITTSKAMRKAVKSPVNPSPDKFDTRMLRWVQVSPDGDQVVFQALGQLYTRKLPNGKPKRLTKADNEFEFYPSYSPDGDYIIYATWNDQQQGAIKKVRARGGKGTKLTKSKGKYIAPKFSPDGKQVIYQKITGGWINSPLYDIDPAVYRMDAKGGNNQLVTKNGRAPFFANSMDRIYLTRSQGQKISLVSVDLNGQDPITHATTQYANEFSLSANQKYLVFRERYQLYVTPFTHAAQAIELSPKSTNLPLLKVSTEGGQYVSWSNQDAALNWSLGSTLYRLTLPDPKNWKDDQSANRRSIELGFKVNSDIPRGSTLFIGAKIITMKGYEVINEGDILITGNRIKAIGETGTLSVPDNAKRINARGKTIIPGLVDVHWHGRQGTNQITPQQNWYNLATLAFGVTTLHDPSNNTQQIFSAAELAESGKIVAPRIFSTGTILYGAEASITAEINSLEDADDHLKRLKAQGAFSVKSYNQPRRDQRQQVLQAARNNQMMVMPEGGSTFQHNLTMIVDGHTGIEHSIPVAKIYDDVKQLWSQSETAYTPTLTVAFGGIWGENYWYQHSEVWKHPLLSKLVPKSVLYPRSIRRTMAPKEDYNHINNATVAAELQDLGVKVHIGAHGQREGLGAHWEMWMFAQGGMTPLEVIRASTIDGARYLGMEQHLGSLEVGKLADLVVLDIDPIESIYETDKVNMVMKNGRLYDSQTMNEIGNHPKKRAPMFFE</sequence>
<dbReference type="PANTHER" id="PTHR36842">
    <property type="entry name" value="PROTEIN TOLB HOMOLOG"/>
    <property type="match status" value="1"/>
</dbReference>
<dbReference type="RefSeq" id="WP_142943465.1">
    <property type="nucleotide sequence ID" value="NZ_VIKR01000005.1"/>
</dbReference>
<keyword evidence="5" id="KW-1185">Reference proteome</keyword>
<keyword evidence="2" id="KW-0732">Signal</keyword>
<dbReference type="Gene3D" id="1.20.58.520">
    <property type="entry name" value="Amidohydrolase"/>
    <property type="match status" value="1"/>
</dbReference>
<dbReference type="Pfam" id="PF01979">
    <property type="entry name" value="Amidohydro_1"/>
    <property type="match status" value="1"/>
</dbReference>
<dbReference type="Gene3D" id="3.30.110.90">
    <property type="entry name" value="Amidohydrolase"/>
    <property type="match status" value="1"/>
</dbReference>
<dbReference type="Pfam" id="PF26549">
    <property type="entry name" value="Tricorn_N"/>
    <property type="match status" value="1"/>
</dbReference>
<evidence type="ECO:0000256" key="2">
    <source>
        <dbReference type="SAM" id="SignalP"/>
    </source>
</evidence>
<comment type="similarity">
    <text evidence="1">Belongs to the TolB family.</text>
</comment>
<protein>
    <submittedName>
        <fullName evidence="4">Amidohydrolase family protein</fullName>
    </submittedName>
</protein>
<dbReference type="PANTHER" id="PTHR36842:SF1">
    <property type="entry name" value="PROTEIN TOLB"/>
    <property type="match status" value="1"/>
</dbReference>
<dbReference type="SUPFAM" id="SSF82171">
    <property type="entry name" value="DPP6 N-terminal domain-like"/>
    <property type="match status" value="1"/>
</dbReference>
<evidence type="ECO:0000259" key="3">
    <source>
        <dbReference type="Pfam" id="PF01979"/>
    </source>
</evidence>
<accession>A0A545T4I2</accession>
<dbReference type="Gene3D" id="2.30.40.10">
    <property type="entry name" value="Urease, subunit C, domain 1"/>
    <property type="match status" value="1"/>
</dbReference>
<dbReference type="GO" id="GO:0016810">
    <property type="term" value="F:hydrolase activity, acting on carbon-nitrogen (but not peptide) bonds"/>
    <property type="evidence" value="ECO:0007669"/>
    <property type="project" value="InterPro"/>
</dbReference>
<dbReference type="InterPro" id="IPR032466">
    <property type="entry name" value="Metal_Hydrolase"/>
</dbReference>
<proteinExistence type="inferred from homology"/>
<dbReference type="EMBL" id="VIKR01000005">
    <property type="protein sequence ID" value="TQV72136.1"/>
    <property type="molecule type" value="Genomic_DNA"/>
</dbReference>
<reference evidence="4 5" key="1">
    <citation type="submission" date="2019-06" db="EMBL/GenBank/DDBJ databases">
        <title>Draft genome of Aliikangiella marina GYP-15.</title>
        <authorList>
            <person name="Wang G."/>
        </authorList>
    </citation>
    <scope>NUCLEOTIDE SEQUENCE [LARGE SCALE GENOMIC DNA]</scope>
    <source>
        <strain evidence="4 5">GYP-15</strain>
    </source>
</reference>
<name>A0A545T4I2_9GAMM</name>
<evidence type="ECO:0000313" key="5">
    <source>
        <dbReference type="Proteomes" id="UP000317839"/>
    </source>
</evidence>
<dbReference type="AlphaFoldDB" id="A0A545T4I2"/>
<dbReference type="Gene3D" id="3.40.50.10910">
    <property type="entry name" value="Amidohydrolase"/>
    <property type="match status" value="1"/>
</dbReference>
<keyword evidence="4" id="KW-0378">Hydrolase</keyword>
<dbReference type="InterPro" id="IPR011659">
    <property type="entry name" value="WD40"/>
</dbReference>
<comment type="caution">
    <text evidence="4">The sequence shown here is derived from an EMBL/GenBank/DDBJ whole genome shotgun (WGS) entry which is preliminary data.</text>
</comment>